<dbReference type="WBParaSite" id="ACRNAN_Path_807.g3054.t1">
    <property type="protein sequence ID" value="ACRNAN_Path_807.g3054.t1"/>
    <property type="gene ID" value="ACRNAN_Path_807.g3054"/>
</dbReference>
<name>A0A914CC09_9BILA</name>
<dbReference type="Gene3D" id="3.30.70.2800">
    <property type="match status" value="1"/>
</dbReference>
<dbReference type="WBParaSite" id="ACRNAN_scaffold1733.g30138.t1">
    <property type="protein sequence ID" value="ACRNAN_scaffold1733.g30138.t1"/>
    <property type="gene ID" value="ACRNAN_scaffold1733.g30138"/>
</dbReference>
<dbReference type="InterPro" id="IPR002048">
    <property type="entry name" value="EF_hand_dom"/>
</dbReference>
<dbReference type="SMART" id="SM00054">
    <property type="entry name" value="EFh"/>
    <property type="match status" value="2"/>
</dbReference>
<dbReference type="AlphaFoldDB" id="A0A914CC09"/>
<dbReference type="PROSITE" id="PS50222">
    <property type="entry name" value="EF_HAND_2"/>
    <property type="match status" value="2"/>
</dbReference>
<accession>A0A914CC09</accession>
<keyword evidence="1" id="KW-0106">Calcium</keyword>
<dbReference type="Proteomes" id="UP000887540">
    <property type="component" value="Unplaced"/>
</dbReference>
<dbReference type="InterPro" id="IPR025061">
    <property type="entry name" value="Diedel"/>
</dbReference>
<dbReference type="CDD" id="cd00051">
    <property type="entry name" value="EFh"/>
    <property type="match status" value="1"/>
</dbReference>
<evidence type="ECO:0000313" key="4">
    <source>
        <dbReference type="WBParaSite" id="ACRNAN_Path_807.g3054.t1"/>
    </source>
</evidence>
<dbReference type="SUPFAM" id="SSF47473">
    <property type="entry name" value="EF-hand"/>
    <property type="match status" value="1"/>
</dbReference>
<dbReference type="GO" id="GO:0005509">
    <property type="term" value="F:calcium ion binding"/>
    <property type="evidence" value="ECO:0007669"/>
    <property type="project" value="InterPro"/>
</dbReference>
<feature type="domain" description="EF-hand" evidence="2">
    <location>
        <begin position="126"/>
        <end position="152"/>
    </location>
</feature>
<dbReference type="Pfam" id="PF13164">
    <property type="entry name" value="Diedel"/>
    <property type="match status" value="1"/>
</dbReference>
<dbReference type="Pfam" id="PF13499">
    <property type="entry name" value="EF-hand_7"/>
    <property type="match status" value="1"/>
</dbReference>
<organism evidence="3 4">
    <name type="scientific">Acrobeloides nanus</name>
    <dbReference type="NCBI Taxonomy" id="290746"/>
    <lineage>
        <taxon>Eukaryota</taxon>
        <taxon>Metazoa</taxon>
        <taxon>Ecdysozoa</taxon>
        <taxon>Nematoda</taxon>
        <taxon>Chromadorea</taxon>
        <taxon>Rhabditida</taxon>
        <taxon>Tylenchina</taxon>
        <taxon>Cephalobomorpha</taxon>
        <taxon>Cephaloboidea</taxon>
        <taxon>Cephalobidae</taxon>
        <taxon>Acrobeloides</taxon>
    </lineage>
</organism>
<sequence length="155" mass="17446">MNGLCCTSAECCGTTGTYCGYGSCNIVGCNCDGGCRPCLTLEEYYNRNKKYYDEESDDPKTNLEFAARSFIAVCECPLVIEGKKAIDVFEKIDTNNDGKLSHRETQEFLKHRKERNVIGLEDSAWFEEMDLNGDGHIQPNEFDSDLKDSSFNQDC</sequence>
<evidence type="ECO:0000313" key="3">
    <source>
        <dbReference type="Proteomes" id="UP000887540"/>
    </source>
</evidence>
<dbReference type="InterPro" id="IPR018247">
    <property type="entry name" value="EF_Hand_1_Ca_BS"/>
</dbReference>
<dbReference type="InterPro" id="IPR011992">
    <property type="entry name" value="EF-hand-dom_pair"/>
</dbReference>
<keyword evidence="3" id="KW-1185">Reference proteome</keyword>
<proteinExistence type="predicted"/>
<dbReference type="PROSITE" id="PS00018">
    <property type="entry name" value="EF_HAND_1"/>
    <property type="match status" value="1"/>
</dbReference>
<evidence type="ECO:0000313" key="5">
    <source>
        <dbReference type="WBParaSite" id="ACRNAN_scaffold1733.g30138.t1"/>
    </source>
</evidence>
<dbReference type="Gene3D" id="1.10.238.10">
    <property type="entry name" value="EF-hand"/>
    <property type="match status" value="1"/>
</dbReference>
<protein>
    <submittedName>
        <fullName evidence="4 5">EF-hand domain-containing protein</fullName>
    </submittedName>
</protein>
<evidence type="ECO:0000259" key="2">
    <source>
        <dbReference type="PROSITE" id="PS50222"/>
    </source>
</evidence>
<evidence type="ECO:0000256" key="1">
    <source>
        <dbReference type="ARBA" id="ARBA00022837"/>
    </source>
</evidence>
<reference evidence="4 5" key="1">
    <citation type="submission" date="2022-11" db="UniProtKB">
        <authorList>
            <consortium name="WormBaseParasite"/>
        </authorList>
    </citation>
    <scope>IDENTIFICATION</scope>
</reference>
<feature type="domain" description="EF-hand" evidence="2">
    <location>
        <begin position="80"/>
        <end position="115"/>
    </location>
</feature>